<proteinExistence type="predicted"/>
<dbReference type="RefSeq" id="WP_135261559.1">
    <property type="nucleotide sequence ID" value="NZ_SMLM01000001.1"/>
</dbReference>
<accession>A0A4Z0C536</accession>
<keyword evidence="2" id="KW-1185">Reference proteome</keyword>
<evidence type="ECO:0000313" key="1">
    <source>
        <dbReference type="EMBL" id="TFZ05478.1"/>
    </source>
</evidence>
<comment type="caution">
    <text evidence="1">The sequence shown here is derived from an EMBL/GenBank/DDBJ whole genome shotgun (WGS) entry which is preliminary data.</text>
</comment>
<dbReference type="Proteomes" id="UP000298180">
    <property type="component" value="Unassembled WGS sequence"/>
</dbReference>
<gene>
    <name evidence="1" type="ORF">EZ313_02050</name>
</gene>
<reference evidence="1 2" key="1">
    <citation type="submission" date="2019-03" db="EMBL/GenBank/DDBJ databases">
        <title>Ramlibacter henchirensis DSM 14656, whole genome shotgun sequence.</title>
        <authorList>
            <person name="Zhang X."/>
            <person name="Feng G."/>
            <person name="Zhu H."/>
        </authorList>
    </citation>
    <scope>NUCLEOTIDE SEQUENCE [LARGE SCALE GENOMIC DNA]</scope>
    <source>
        <strain evidence="1 2">DSM 14656</strain>
    </source>
</reference>
<dbReference type="EMBL" id="SMLM01000001">
    <property type="protein sequence ID" value="TFZ05478.1"/>
    <property type="molecule type" value="Genomic_DNA"/>
</dbReference>
<dbReference type="AlphaFoldDB" id="A0A4Z0C536"/>
<organism evidence="1 2">
    <name type="scientific">Ramlibacter henchirensis</name>
    <dbReference type="NCBI Taxonomy" id="204072"/>
    <lineage>
        <taxon>Bacteria</taxon>
        <taxon>Pseudomonadati</taxon>
        <taxon>Pseudomonadota</taxon>
        <taxon>Betaproteobacteria</taxon>
        <taxon>Burkholderiales</taxon>
        <taxon>Comamonadaceae</taxon>
        <taxon>Ramlibacter</taxon>
    </lineage>
</organism>
<protein>
    <submittedName>
        <fullName evidence="1">Uncharacterized protein</fullName>
    </submittedName>
</protein>
<evidence type="ECO:0000313" key="2">
    <source>
        <dbReference type="Proteomes" id="UP000298180"/>
    </source>
</evidence>
<sequence length="165" mass="18137">MTSERSTFRGRPGLSVWLAAVLAAGAILSTCEGPASGVEEVVSASGFVGDPVKLLPGTWLREAKAEGVTTRRILTLGADHRFREAVRVIDAAGRSAEYVHEGTWLYDGTNLKRKYTSMNGRPPSRLNLPFATFQITFDSPRQFRGVDHIHGNEIEYHRVAPDTQL</sequence>
<dbReference type="OrthoDB" id="8909291at2"/>
<name>A0A4Z0C536_9BURK</name>